<dbReference type="Proteomes" id="UP000588098">
    <property type="component" value="Unassembled WGS sequence"/>
</dbReference>
<reference evidence="2 3" key="1">
    <citation type="submission" date="2020-08" db="EMBL/GenBank/DDBJ databases">
        <title>Genomic Encyclopedia of Type Strains, Phase III (KMG-III): the genomes of soil and plant-associated and newly described type strains.</title>
        <authorList>
            <person name="Whitman W."/>
        </authorList>
    </citation>
    <scope>NUCLEOTIDE SEQUENCE [LARGE SCALE GENOMIC DNA]</scope>
    <source>
        <strain evidence="2 3">CECT 8305</strain>
    </source>
</reference>
<comment type="caution">
    <text evidence="2">The sequence shown here is derived from an EMBL/GenBank/DDBJ whole genome shotgun (WGS) entry which is preliminary data.</text>
</comment>
<dbReference type="RefSeq" id="WP_184576176.1">
    <property type="nucleotide sequence ID" value="NZ_JACHJL010000016.1"/>
</dbReference>
<feature type="domain" description="Thioester reductase (TE)" evidence="1">
    <location>
        <begin position="5"/>
        <end position="200"/>
    </location>
</feature>
<dbReference type="Pfam" id="PF07993">
    <property type="entry name" value="NAD_binding_4"/>
    <property type="match status" value="1"/>
</dbReference>
<dbReference type="EMBL" id="JACHJL010000016">
    <property type="protein sequence ID" value="MBB5938429.1"/>
    <property type="molecule type" value="Genomic_DNA"/>
</dbReference>
<dbReference type="SUPFAM" id="SSF51735">
    <property type="entry name" value="NAD(P)-binding Rossmann-fold domains"/>
    <property type="match status" value="1"/>
</dbReference>
<gene>
    <name evidence="2" type="ORF">FHS42_005518</name>
</gene>
<accession>A0A7W9V237</accession>
<dbReference type="InterPro" id="IPR013120">
    <property type="entry name" value="FAR_NAD-bd"/>
</dbReference>
<organism evidence="2 3">
    <name type="scientific">Streptomyces zagrosensis</name>
    <dbReference type="NCBI Taxonomy" id="1042984"/>
    <lineage>
        <taxon>Bacteria</taxon>
        <taxon>Bacillati</taxon>
        <taxon>Actinomycetota</taxon>
        <taxon>Actinomycetes</taxon>
        <taxon>Kitasatosporales</taxon>
        <taxon>Streptomycetaceae</taxon>
        <taxon>Streptomyces</taxon>
    </lineage>
</organism>
<keyword evidence="3" id="KW-1185">Reference proteome</keyword>
<dbReference type="Gene3D" id="3.40.50.720">
    <property type="entry name" value="NAD(P)-binding Rossmann-like Domain"/>
    <property type="match status" value="1"/>
</dbReference>
<sequence>MSVLLTGATGFLGCRLLRELLAHGQDEVIVLGRGTPEDLRHRVEAAVRWLRTPPLTPDALAAVRYVSGDLTRPGLGLRPAERAQLTGNLSALWHCAALLQLGSDPAPLHLANVVGTRRILDLADEAPEARLLHVSTAYVAGRRASGVVMEDDLLHTAGFQVPYEESKHTAERLVHAWAQRGERAVTVFRPSLLVTDRPVPDGLPSQPADAMLRPLERHLGSWAKQVSPVRGLLHRPRGEVDRPRAMHLGVTGDPQGSLNMLQADYAAHAMVRAATRLTPTPGVRTLHVTHPHNVLFATAVAALRTRFPDLTVTMTEQLSRPTLLERQAARLAEASLLAYSTHRRTYDRTNLIAALDGLPDPAPVDESYLSRAFGRAEVPVAG</sequence>
<evidence type="ECO:0000259" key="1">
    <source>
        <dbReference type="Pfam" id="PF07993"/>
    </source>
</evidence>
<name>A0A7W9V237_9ACTN</name>
<dbReference type="AlphaFoldDB" id="A0A7W9V237"/>
<proteinExistence type="predicted"/>
<dbReference type="PANTHER" id="PTHR43245">
    <property type="entry name" value="BIFUNCTIONAL POLYMYXIN RESISTANCE PROTEIN ARNA"/>
    <property type="match status" value="1"/>
</dbReference>
<dbReference type="PANTHER" id="PTHR43245:SF52">
    <property type="entry name" value="NAD-DEPENDENT EPIMERASE_DEHYDRATASE"/>
    <property type="match status" value="1"/>
</dbReference>
<protein>
    <submittedName>
        <fullName evidence="2">Nucleoside-diphosphate-sugar epimerase</fullName>
    </submittedName>
</protein>
<evidence type="ECO:0000313" key="2">
    <source>
        <dbReference type="EMBL" id="MBB5938429.1"/>
    </source>
</evidence>
<dbReference type="InterPro" id="IPR036291">
    <property type="entry name" value="NAD(P)-bd_dom_sf"/>
</dbReference>
<dbReference type="InterPro" id="IPR050177">
    <property type="entry name" value="Lipid_A_modif_metabolic_enz"/>
</dbReference>
<evidence type="ECO:0000313" key="3">
    <source>
        <dbReference type="Proteomes" id="UP000588098"/>
    </source>
</evidence>